<keyword evidence="3" id="KW-1185">Reference proteome</keyword>
<proteinExistence type="predicted"/>
<sequence length="86" mass="9568">MRNVTEKKTAKPVTEPAKRSRGRPRKPDALTAAQRQAAYRQRKREASINVIVTENCDLGHQVQSSGAELDQTSAAAESHERQLSVR</sequence>
<feature type="compositionally biased region" description="Low complexity" evidence="1">
    <location>
        <begin position="29"/>
        <end position="39"/>
    </location>
</feature>
<name>A0A167VW18_9BURK</name>
<protein>
    <submittedName>
        <fullName evidence="2">Uncharacterized protein</fullName>
    </submittedName>
</protein>
<dbReference type="Proteomes" id="UP000076852">
    <property type="component" value="Chromosome 1"/>
</dbReference>
<feature type="region of interest" description="Disordered" evidence="1">
    <location>
        <begin position="63"/>
        <end position="86"/>
    </location>
</feature>
<dbReference type="AlphaFoldDB" id="A0A167VW18"/>
<reference evidence="2 3" key="1">
    <citation type="journal article" date="2016" name="Gene">
        <title>PacBio SMRT assembly of a complex multi-replicon genome reveals chlorocatechol degradative operon in a region of genome plasticity.</title>
        <authorList>
            <person name="Ricker N."/>
            <person name="Shen S.Y."/>
            <person name="Goordial J."/>
            <person name="Jin S."/>
            <person name="Fulthorpe R.R."/>
        </authorList>
    </citation>
    <scope>NUCLEOTIDE SEQUENCE [LARGE SCALE GENOMIC DNA]</scope>
    <source>
        <strain evidence="2 3">OLGA172</strain>
    </source>
</reference>
<feature type="compositionally biased region" description="Polar residues" evidence="1">
    <location>
        <begin position="63"/>
        <end position="75"/>
    </location>
</feature>
<dbReference type="KEGG" id="buz:AYM40_06885"/>
<dbReference type="RefSeq" id="WP_063495566.1">
    <property type="nucleotide sequence ID" value="NZ_CP014578.1"/>
</dbReference>
<evidence type="ECO:0000313" key="3">
    <source>
        <dbReference type="Proteomes" id="UP000076852"/>
    </source>
</evidence>
<feature type="region of interest" description="Disordered" evidence="1">
    <location>
        <begin position="1"/>
        <end position="44"/>
    </location>
</feature>
<feature type="compositionally biased region" description="Basic and acidic residues" evidence="1">
    <location>
        <begin position="77"/>
        <end position="86"/>
    </location>
</feature>
<evidence type="ECO:0000313" key="2">
    <source>
        <dbReference type="EMBL" id="ANB72127.1"/>
    </source>
</evidence>
<organism evidence="2 3">
    <name type="scientific">Paraburkholderia phytofirmans OLGA172</name>
    <dbReference type="NCBI Taxonomy" id="1417228"/>
    <lineage>
        <taxon>Bacteria</taxon>
        <taxon>Pseudomonadati</taxon>
        <taxon>Pseudomonadota</taxon>
        <taxon>Betaproteobacteria</taxon>
        <taxon>Burkholderiales</taxon>
        <taxon>Burkholderiaceae</taxon>
        <taxon>Paraburkholderia</taxon>
    </lineage>
</organism>
<gene>
    <name evidence="2" type="ORF">AYM40_06885</name>
</gene>
<dbReference type="EMBL" id="CP014578">
    <property type="protein sequence ID" value="ANB72127.1"/>
    <property type="molecule type" value="Genomic_DNA"/>
</dbReference>
<evidence type="ECO:0000256" key="1">
    <source>
        <dbReference type="SAM" id="MobiDB-lite"/>
    </source>
</evidence>
<accession>A0A167VW18</accession>